<dbReference type="PROSITE" id="PS50012">
    <property type="entry name" value="RCC1_3"/>
    <property type="match status" value="5"/>
</dbReference>
<evidence type="ECO:0000259" key="4">
    <source>
        <dbReference type="Pfam" id="PF25390"/>
    </source>
</evidence>
<evidence type="ECO:0000313" key="5">
    <source>
        <dbReference type="EMBL" id="NRF67639.1"/>
    </source>
</evidence>
<accession>A0ABX2EG93</accession>
<evidence type="ECO:0000256" key="2">
    <source>
        <dbReference type="ARBA" id="ARBA00022737"/>
    </source>
</evidence>
<dbReference type="EMBL" id="JABRWJ010000003">
    <property type="protein sequence ID" value="NRF67639.1"/>
    <property type="molecule type" value="Genomic_DNA"/>
</dbReference>
<dbReference type="Proteomes" id="UP000737171">
    <property type="component" value="Unassembled WGS sequence"/>
</dbReference>
<dbReference type="Pfam" id="PF25390">
    <property type="entry name" value="WD40_RLD"/>
    <property type="match status" value="1"/>
</dbReference>
<sequence>MKLRTLFTLAIAAGAAAGCGGGSDHDQGPQQGRQRIARAVEALAAPAATSSQAAAAVDPALEATQLFNFAEANYPQLFPSHRPDMATENWRYRFYPETGIFLVVSDGRIFVLGGSFGEQVKYIGLAADVLNPPPNVVAKVVTPAVGKIGWNLAVTAQFTLTDTLGMAVPGPYTCSSDAPVAIEVASDCTAVTGRRLGTHTISVAKDGVVGKASVKVIPQAQPIGTGPFAKYNLLATPDGRALVWGAADAPLGQGTWTGSSIGAFLPMPVKAPTGDGLLSGVVAVAAGEYQAFALTEDGELYSWGRSTALGRPNTSGDSRAGKVTDPAGVQALKGIVAVSSGGANSLALADDGTVYAWGDATSLAGPDPKKLPGVVPGGKAVAIASGFSWNAALLADGRVVTWGKNTDGALGQGSTSTNELKPALVVDDGTNAPITGIVAISAGHQHGFALTATGRAYAWGKNTSGQLGHGDLGNRYTKAVLVSAPTGTGIWSGLRMVVAGGNHSLAIDNTGKAYSWGLGLSGELGDGAGSPRGNESALPAEVVSIAGTGQLVDVVSLGAGYGHSLALASDGRLLVWGTGFGGILGQGGSSTARSTVPLQVKNEVGTAPLNLGPVSYWPNLERRVLP</sequence>
<dbReference type="PRINTS" id="PR00633">
    <property type="entry name" value="RCCNDNSATION"/>
</dbReference>
<gene>
    <name evidence="5" type="ORF">HLB44_11650</name>
</gene>
<reference evidence="5 6" key="1">
    <citation type="submission" date="2020-05" db="EMBL/GenBank/DDBJ databases">
        <title>Aquincola sp. isolate from soil.</title>
        <authorList>
            <person name="Han J."/>
            <person name="Kim D.-U."/>
        </authorList>
    </citation>
    <scope>NUCLEOTIDE SEQUENCE [LARGE SCALE GENOMIC DNA]</scope>
    <source>
        <strain evidence="5 6">S2</strain>
    </source>
</reference>
<dbReference type="PANTHER" id="PTHR45982:SF1">
    <property type="entry name" value="REGULATOR OF CHROMOSOME CONDENSATION"/>
    <property type="match status" value="1"/>
</dbReference>
<feature type="signal peptide" evidence="3">
    <location>
        <begin position="1"/>
        <end position="17"/>
    </location>
</feature>
<name>A0ABX2EG93_9BURK</name>
<dbReference type="PROSITE" id="PS51257">
    <property type="entry name" value="PROKAR_LIPOPROTEIN"/>
    <property type="match status" value="1"/>
</dbReference>
<dbReference type="SUPFAM" id="SSF50985">
    <property type="entry name" value="RCC1/BLIP-II"/>
    <property type="match status" value="1"/>
</dbReference>
<dbReference type="PANTHER" id="PTHR45982">
    <property type="entry name" value="REGULATOR OF CHROMOSOME CONDENSATION"/>
    <property type="match status" value="1"/>
</dbReference>
<feature type="chain" id="PRO_5045382457" description="RCC1-like domain-containing protein" evidence="3">
    <location>
        <begin position="18"/>
        <end position="626"/>
    </location>
</feature>
<dbReference type="InterPro" id="IPR058923">
    <property type="entry name" value="RCC1-like_dom"/>
</dbReference>
<dbReference type="InterPro" id="IPR009091">
    <property type="entry name" value="RCC1/BLIP-II"/>
</dbReference>
<feature type="domain" description="RCC1-like" evidence="4">
    <location>
        <begin position="232"/>
        <end position="535"/>
    </location>
</feature>
<proteinExistence type="predicted"/>
<dbReference type="Pfam" id="PF13540">
    <property type="entry name" value="RCC1_2"/>
    <property type="match status" value="1"/>
</dbReference>
<dbReference type="InterPro" id="IPR051553">
    <property type="entry name" value="Ran_GTPase-activating"/>
</dbReference>
<comment type="caution">
    <text evidence="5">The sequence shown here is derived from an EMBL/GenBank/DDBJ whole genome shotgun (WGS) entry which is preliminary data.</text>
</comment>
<evidence type="ECO:0000256" key="3">
    <source>
        <dbReference type="SAM" id="SignalP"/>
    </source>
</evidence>
<evidence type="ECO:0000256" key="1">
    <source>
        <dbReference type="ARBA" id="ARBA00022658"/>
    </source>
</evidence>
<evidence type="ECO:0000313" key="6">
    <source>
        <dbReference type="Proteomes" id="UP000737171"/>
    </source>
</evidence>
<dbReference type="InterPro" id="IPR000408">
    <property type="entry name" value="Reg_chr_condens"/>
</dbReference>
<dbReference type="PROSITE" id="PS00626">
    <property type="entry name" value="RCC1_2"/>
    <property type="match status" value="2"/>
</dbReference>
<keyword evidence="2" id="KW-0677">Repeat</keyword>
<keyword evidence="1" id="KW-0344">Guanine-nucleotide releasing factor</keyword>
<dbReference type="RefSeq" id="WP_173122739.1">
    <property type="nucleotide sequence ID" value="NZ_JABRWJ010000003.1"/>
</dbReference>
<dbReference type="Gene3D" id="2.130.10.30">
    <property type="entry name" value="Regulator of chromosome condensation 1/beta-lactamase-inhibitor protein II"/>
    <property type="match status" value="2"/>
</dbReference>
<keyword evidence="6" id="KW-1185">Reference proteome</keyword>
<protein>
    <recommendedName>
        <fullName evidence="4">RCC1-like domain-containing protein</fullName>
    </recommendedName>
</protein>
<keyword evidence="3" id="KW-0732">Signal</keyword>
<organism evidence="5 6">
    <name type="scientific">Pseudaquabacterium terrae</name>
    <dbReference type="NCBI Taxonomy" id="2732868"/>
    <lineage>
        <taxon>Bacteria</taxon>
        <taxon>Pseudomonadati</taxon>
        <taxon>Pseudomonadota</taxon>
        <taxon>Betaproteobacteria</taxon>
        <taxon>Burkholderiales</taxon>
        <taxon>Sphaerotilaceae</taxon>
        <taxon>Pseudaquabacterium</taxon>
    </lineage>
</organism>